<organism evidence="1 2">
    <name type="scientific">Trifolium medium</name>
    <dbReference type="NCBI Taxonomy" id="97028"/>
    <lineage>
        <taxon>Eukaryota</taxon>
        <taxon>Viridiplantae</taxon>
        <taxon>Streptophyta</taxon>
        <taxon>Embryophyta</taxon>
        <taxon>Tracheophyta</taxon>
        <taxon>Spermatophyta</taxon>
        <taxon>Magnoliopsida</taxon>
        <taxon>eudicotyledons</taxon>
        <taxon>Gunneridae</taxon>
        <taxon>Pentapetalae</taxon>
        <taxon>rosids</taxon>
        <taxon>fabids</taxon>
        <taxon>Fabales</taxon>
        <taxon>Fabaceae</taxon>
        <taxon>Papilionoideae</taxon>
        <taxon>50 kb inversion clade</taxon>
        <taxon>NPAAA clade</taxon>
        <taxon>Hologalegina</taxon>
        <taxon>IRL clade</taxon>
        <taxon>Trifolieae</taxon>
        <taxon>Trifolium</taxon>
    </lineage>
</organism>
<evidence type="ECO:0000313" key="2">
    <source>
        <dbReference type="Proteomes" id="UP000265520"/>
    </source>
</evidence>
<dbReference type="EMBL" id="LXQA011290210">
    <property type="protein sequence ID" value="MCI92078.1"/>
    <property type="molecule type" value="Genomic_DNA"/>
</dbReference>
<name>A0A392VUK9_9FABA</name>
<dbReference type="Proteomes" id="UP000265520">
    <property type="component" value="Unassembled WGS sequence"/>
</dbReference>
<comment type="caution">
    <text evidence="1">The sequence shown here is derived from an EMBL/GenBank/DDBJ whole genome shotgun (WGS) entry which is preliminary data.</text>
</comment>
<dbReference type="AlphaFoldDB" id="A0A392VUK9"/>
<proteinExistence type="predicted"/>
<protein>
    <submittedName>
        <fullName evidence="1">Uncharacterized protein</fullName>
    </submittedName>
</protein>
<reference evidence="1 2" key="1">
    <citation type="journal article" date="2018" name="Front. Plant Sci.">
        <title>Red Clover (Trifolium pratense) and Zigzag Clover (T. medium) - A Picture of Genomic Similarities and Differences.</title>
        <authorList>
            <person name="Dluhosova J."/>
            <person name="Istvanek J."/>
            <person name="Nedelnik J."/>
            <person name="Repkova J."/>
        </authorList>
    </citation>
    <scope>NUCLEOTIDE SEQUENCE [LARGE SCALE GENOMIC DNA]</scope>
    <source>
        <strain evidence="2">cv. 10/8</strain>
        <tissue evidence="1">Leaf</tissue>
    </source>
</reference>
<evidence type="ECO:0000313" key="1">
    <source>
        <dbReference type="EMBL" id="MCI92078.1"/>
    </source>
</evidence>
<keyword evidence="2" id="KW-1185">Reference proteome</keyword>
<accession>A0A392VUK9</accession>
<feature type="non-terminal residue" evidence="1">
    <location>
        <position position="30"/>
    </location>
</feature>
<sequence>MKKHPPMVADVERAVILDMGPVARQQELAR</sequence>